<accession>U2YQ71</accession>
<protein>
    <submittedName>
        <fullName evidence="2">Uncharacterized protein</fullName>
    </submittedName>
</protein>
<organism evidence="2 3">
    <name type="scientific">Caenibius tardaugens NBRC 16725</name>
    <dbReference type="NCBI Taxonomy" id="1219035"/>
    <lineage>
        <taxon>Bacteria</taxon>
        <taxon>Pseudomonadati</taxon>
        <taxon>Pseudomonadota</taxon>
        <taxon>Alphaproteobacteria</taxon>
        <taxon>Sphingomonadales</taxon>
        <taxon>Erythrobacteraceae</taxon>
        <taxon>Caenibius</taxon>
    </lineage>
</organism>
<evidence type="ECO:0000256" key="1">
    <source>
        <dbReference type="SAM" id="MobiDB-lite"/>
    </source>
</evidence>
<name>U2YQ71_9SPHN</name>
<evidence type="ECO:0000313" key="3">
    <source>
        <dbReference type="Proteomes" id="UP000016568"/>
    </source>
</evidence>
<dbReference type="Proteomes" id="UP000016568">
    <property type="component" value="Unassembled WGS sequence"/>
</dbReference>
<dbReference type="EMBL" id="BASZ01000017">
    <property type="protein sequence ID" value="GAD51100.1"/>
    <property type="molecule type" value="Genomic_DNA"/>
</dbReference>
<comment type="caution">
    <text evidence="2">The sequence shown here is derived from an EMBL/GenBank/DDBJ whole genome shotgun (WGS) entry which is preliminary data.</text>
</comment>
<gene>
    <name evidence="2" type="ORF">NT2_17_00170</name>
</gene>
<feature type="region of interest" description="Disordered" evidence="1">
    <location>
        <begin position="1"/>
        <end position="60"/>
    </location>
</feature>
<sequence>MLLRLGAQTGKAVGLRPGIEKSTSNGRDASGTEAATDASGIRMSAIPSVRLQPVVPERPQ</sequence>
<evidence type="ECO:0000313" key="2">
    <source>
        <dbReference type="EMBL" id="GAD51100.1"/>
    </source>
</evidence>
<proteinExistence type="predicted"/>
<keyword evidence="3" id="KW-1185">Reference proteome</keyword>
<reference evidence="2 3" key="1">
    <citation type="submission" date="2013-09" db="EMBL/GenBank/DDBJ databases">
        <title>Whole genome shotgun sequence of Novosphingobium tardaugens NBRC 16725.</title>
        <authorList>
            <person name="Isaki S."/>
            <person name="Hosoyama A."/>
            <person name="Tsuchikane K."/>
            <person name="Katsumata H."/>
            <person name="Ando Y."/>
            <person name="Yamazaki S."/>
            <person name="Fujita N."/>
        </authorList>
    </citation>
    <scope>NUCLEOTIDE SEQUENCE [LARGE SCALE GENOMIC DNA]</scope>
    <source>
        <strain evidence="2 3">NBRC 16725</strain>
    </source>
</reference>
<dbReference type="AlphaFoldDB" id="U2YQ71"/>